<gene>
    <name evidence="1" type="ORF">LCGC14_0547020</name>
</gene>
<sequence length="71" mass="8582">MTKKEAEHEFKARHRRVINLHELNQADGRWPVPKDKPMRSEAWNDFTDALCKEGRITMKQYETWTHPSWCN</sequence>
<protein>
    <submittedName>
        <fullName evidence="1">Uncharacterized protein</fullName>
    </submittedName>
</protein>
<reference evidence="1" key="1">
    <citation type="journal article" date="2015" name="Nature">
        <title>Complex archaea that bridge the gap between prokaryotes and eukaryotes.</title>
        <authorList>
            <person name="Spang A."/>
            <person name="Saw J.H."/>
            <person name="Jorgensen S.L."/>
            <person name="Zaremba-Niedzwiedzka K."/>
            <person name="Martijn J."/>
            <person name="Lind A.E."/>
            <person name="van Eijk R."/>
            <person name="Schleper C."/>
            <person name="Guy L."/>
            <person name="Ettema T.J."/>
        </authorList>
    </citation>
    <scope>NUCLEOTIDE SEQUENCE</scope>
</reference>
<evidence type="ECO:0000313" key="1">
    <source>
        <dbReference type="EMBL" id="KKN58900.1"/>
    </source>
</evidence>
<dbReference type="AlphaFoldDB" id="A0A0F9RR02"/>
<proteinExistence type="predicted"/>
<comment type="caution">
    <text evidence="1">The sequence shown here is derived from an EMBL/GenBank/DDBJ whole genome shotgun (WGS) entry which is preliminary data.</text>
</comment>
<accession>A0A0F9RR02</accession>
<dbReference type="EMBL" id="LAZR01000745">
    <property type="protein sequence ID" value="KKN58900.1"/>
    <property type="molecule type" value="Genomic_DNA"/>
</dbReference>
<organism evidence="1">
    <name type="scientific">marine sediment metagenome</name>
    <dbReference type="NCBI Taxonomy" id="412755"/>
    <lineage>
        <taxon>unclassified sequences</taxon>
        <taxon>metagenomes</taxon>
        <taxon>ecological metagenomes</taxon>
    </lineage>
</organism>
<name>A0A0F9RR02_9ZZZZ</name>